<keyword evidence="2" id="KW-1185">Reference proteome</keyword>
<comment type="caution">
    <text evidence="1">The sequence shown here is derived from an EMBL/GenBank/DDBJ whole genome shotgun (WGS) entry which is preliminary data.</text>
</comment>
<sequence>MYTINDLLNPTPKFSFHSYNKTNPFKKRFRRKSHEIQRHYKCTFQGCQKSYGTLNHLNNHIFLQSHGPKHTPDMYHELRSNLRKQKTNPRPLKLCLHHLLHHPNE</sequence>
<dbReference type="Proteomes" id="UP001165960">
    <property type="component" value="Unassembled WGS sequence"/>
</dbReference>
<gene>
    <name evidence="1" type="ORF">DSO57_1003629</name>
</gene>
<proteinExistence type="predicted"/>
<protein>
    <submittedName>
        <fullName evidence="1">Uncharacterized protein</fullName>
    </submittedName>
</protein>
<evidence type="ECO:0000313" key="1">
    <source>
        <dbReference type="EMBL" id="KAJ9063100.1"/>
    </source>
</evidence>
<accession>A0ACC2SL78</accession>
<name>A0ACC2SL78_9FUNG</name>
<organism evidence="1 2">
    <name type="scientific">Entomophthora muscae</name>
    <dbReference type="NCBI Taxonomy" id="34485"/>
    <lineage>
        <taxon>Eukaryota</taxon>
        <taxon>Fungi</taxon>
        <taxon>Fungi incertae sedis</taxon>
        <taxon>Zoopagomycota</taxon>
        <taxon>Entomophthoromycotina</taxon>
        <taxon>Entomophthoromycetes</taxon>
        <taxon>Entomophthorales</taxon>
        <taxon>Entomophthoraceae</taxon>
        <taxon>Entomophthora</taxon>
    </lineage>
</organism>
<reference evidence="1" key="1">
    <citation type="submission" date="2022-04" db="EMBL/GenBank/DDBJ databases">
        <title>Genome of the entomopathogenic fungus Entomophthora muscae.</title>
        <authorList>
            <person name="Elya C."/>
            <person name="Lovett B.R."/>
            <person name="Lee E."/>
            <person name="Macias A.M."/>
            <person name="Hajek A.E."/>
            <person name="De Bivort B.L."/>
            <person name="Kasson M.T."/>
            <person name="De Fine Licht H.H."/>
            <person name="Stajich J.E."/>
        </authorList>
    </citation>
    <scope>NUCLEOTIDE SEQUENCE</scope>
    <source>
        <strain evidence="1">Berkeley</strain>
    </source>
</reference>
<dbReference type="EMBL" id="QTSX02004979">
    <property type="protein sequence ID" value="KAJ9063100.1"/>
    <property type="molecule type" value="Genomic_DNA"/>
</dbReference>
<evidence type="ECO:0000313" key="2">
    <source>
        <dbReference type="Proteomes" id="UP001165960"/>
    </source>
</evidence>